<dbReference type="HOGENOM" id="CLU_000445_81_3_9"/>
<evidence type="ECO:0000256" key="6">
    <source>
        <dbReference type="ARBA" id="ARBA00023163"/>
    </source>
</evidence>
<comment type="cofactor">
    <cofactor evidence="1">
        <name>Zn(2+)</name>
        <dbReference type="ChEBI" id="CHEBI:29105"/>
    </cofactor>
</comment>
<name>A0A0H3GEW7_LISM4</name>
<dbReference type="GO" id="GO:0008168">
    <property type="term" value="F:methyltransferase activity"/>
    <property type="evidence" value="ECO:0007669"/>
    <property type="project" value="UniProtKB-KW"/>
</dbReference>
<evidence type="ECO:0000256" key="2">
    <source>
        <dbReference type="ARBA" id="ARBA00022603"/>
    </source>
</evidence>
<dbReference type="PROSITE" id="PS01124">
    <property type="entry name" value="HTH_ARAC_FAMILY_2"/>
    <property type="match status" value="1"/>
</dbReference>
<keyword evidence="6" id="KW-0804">Transcription</keyword>
<organism evidence="8 9">
    <name type="scientific">Listeria monocytogenes serotype 1/2a (strain 10403S)</name>
    <dbReference type="NCBI Taxonomy" id="393133"/>
    <lineage>
        <taxon>Bacteria</taxon>
        <taxon>Bacillati</taxon>
        <taxon>Bacillota</taxon>
        <taxon>Bacilli</taxon>
        <taxon>Bacillales</taxon>
        <taxon>Listeriaceae</taxon>
        <taxon>Listeria</taxon>
    </lineage>
</organism>
<sequence length="189" mass="21650">MITLSDYYLTKKRWQAISTNDKTADGAFFYGVTSTKIFCYPSCKSRLPKKENIVIFHSAEEAFSHGYRACKRCKSGGSALPDTEWVNNIEMYIKENFAKALTLKIIADDCHGSPYHLHRTFKRITMITPITYLENVRINYAKMQLTTTNQSIETIGKMAGFPNPSHFSTTFKRHTGLSPNQFRKTIIKN</sequence>
<dbReference type="EMBL" id="CP002002">
    <property type="protein sequence ID" value="AEO07230.1"/>
    <property type="molecule type" value="Genomic_DNA"/>
</dbReference>
<evidence type="ECO:0000256" key="3">
    <source>
        <dbReference type="ARBA" id="ARBA00023015"/>
    </source>
</evidence>
<evidence type="ECO:0000313" key="8">
    <source>
        <dbReference type="EMBL" id="AEO07230.1"/>
    </source>
</evidence>
<dbReference type="GO" id="GO:0032259">
    <property type="term" value="P:methylation"/>
    <property type="evidence" value="ECO:0007669"/>
    <property type="project" value="UniProtKB-KW"/>
</dbReference>
<dbReference type="KEGG" id="lmt:LMRG_01589"/>
<dbReference type="AlphaFoldDB" id="A0A0H3GEW7"/>
<proteinExistence type="predicted"/>
<accession>A0A0H3GEW7</accession>
<keyword evidence="8" id="KW-0808">Transferase</keyword>
<protein>
    <submittedName>
        <fullName evidence="8">ADA regulatory protein/Methylated-DNA-protein-cysteine methyltransferase</fullName>
    </submittedName>
</protein>
<dbReference type="PANTHER" id="PTHR43280:SF28">
    <property type="entry name" value="HTH-TYPE TRANSCRIPTIONAL ACTIVATOR RHAS"/>
    <property type="match status" value="1"/>
</dbReference>
<keyword evidence="4" id="KW-0238">DNA-binding</keyword>
<dbReference type="InterPro" id="IPR009057">
    <property type="entry name" value="Homeodomain-like_sf"/>
</dbReference>
<dbReference type="GO" id="GO:0043565">
    <property type="term" value="F:sequence-specific DNA binding"/>
    <property type="evidence" value="ECO:0007669"/>
    <property type="project" value="InterPro"/>
</dbReference>
<dbReference type="PANTHER" id="PTHR43280">
    <property type="entry name" value="ARAC-FAMILY TRANSCRIPTIONAL REGULATOR"/>
    <property type="match status" value="1"/>
</dbReference>
<evidence type="ECO:0000313" key="9">
    <source>
        <dbReference type="Proteomes" id="UP000001288"/>
    </source>
</evidence>
<dbReference type="Pfam" id="PF02805">
    <property type="entry name" value="Ada_Zn_binding"/>
    <property type="match status" value="1"/>
</dbReference>
<dbReference type="Pfam" id="PF12833">
    <property type="entry name" value="HTH_18"/>
    <property type="match status" value="1"/>
</dbReference>
<keyword evidence="2 8" id="KW-0489">Methyltransferase</keyword>
<dbReference type="SUPFAM" id="SSF46689">
    <property type="entry name" value="Homeodomain-like"/>
    <property type="match status" value="2"/>
</dbReference>
<dbReference type="InterPro" id="IPR020449">
    <property type="entry name" value="Tscrpt_reg_AraC-type_HTH"/>
</dbReference>
<evidence type="ECO:0000259" key="7">
    <source>
        <dbReference type="PROSITE" id="PS01124"/>
    </source>
</evidence>
<dbReference type="InterPro" id="IPR016220">
    <property type="entry name" value="Me-P-triester_DNA_alkyl-Trfase"/>
</dbReference>
<dbReference type="Proteomes" id="UP000001288">
    <property type="component" value="Chromosome"/>
</dbReference>
<evidence type="ECO:0000256" key="1">
    <source>
        <dbReference type="ARBA" id="ARBA00001947"/>
    </source>
</evidence>
<reference evidence="9" key="1">
    <citation type="submission" date="2010-04" db="EMBL/GenBank/DDBJ databases">
        <title>The genome sequence of Listeria monocytogenes strain 10403S.</title>
        <authorList>
            <consortium name="The Broad Institute Genome Sequencing Platform"/>
            <consortium name="The Broad Institute Genome Sequencing Center for Infectious Disease"/>
            <person name="Borowsky M."/>
            <person name="Borodovsky M."/>
            <person name="Young S.K."/>
            <person name="Zeng Q."/>
            <person name="Koehrsen M."/>
            <person name="Fitzgerald M."/>
            <person name="Wiedmann M."/>
            <person name="Swaminathan B."/>
            <person name="Lauer P."/>
            <person name="Portnoy D."/>
            <person name="Cossart P."/>
            <person name="Buchrieser C."/>
            <person name="Higgins D."/>
            <person name="Abouelleil A."/>
            <person name="Alvarado L."/>
            <person name="Arachchi H.M."/>
            <person name="Berlin A."/>
            <person name="Borenstein D."/>
            <person name="Brown A."/>
            <person name="Chapman S.B."/>
            <person name="Chen Z."/>
            <person name="Dunbar C.D."/>
            <person name="Engels R."/>
            <person name="Freedman E."/>
            <person name="Gearin G."/>
            <person name="Gellesch M."/>
            <person name="Goldberg J."/>
            <person name="Griggs A."/>
            <person name="Gujja S."/>
            <person name="Heilman E."/>
            <person name="Heiman D."/>
            <person name="Howarth C."/>
            <person name="Jen D."/>
            <person name="Larson L."/>
            <person name="Lui A."/>
            <person name="MacDonald J."/>
            <person name="Mehta T."/>
            <person name="Montmayeur A."/>
            <person name="Neiman D."/>
            <person name="Park D."/>
            <person name="Pearson M."/>
            <person name="Priest M."/>
            <person name="Richards J."/>
            <person name="Roberts A."/>
            <person name="Saif S."/>
            <person name="Shea T."/>
            <person name="Shenoy N."/>
            <person name="Sisk P."/>
            <person name="Stolte C."/>
            <person name="Sykes S."/>
            <person name="Walk T."/>
            <person name="White J."/>
            <person name="Yandava C."/>
            <person name="Haas B."/>
            <person name="Nusbaum C."/>
            <person name="Birren B."/>
        </authorList>
    </citation>
    <scope>NUCLEOTIDE SEQUENCE [LARGE SCALE GENOMIC DNA]</scope>
    <source>
        <strain evidence="9">10403S</strain>
    </source>
</reference>
<keyword evidence="5" id="KW-0010">Activator</keyword>
<keyword evidence="3" id="KW-0805">Transcription regulation</keyword>
<evidence type="ECO:0000256" key="5">
    <source>
        <dbReference type="ARBA" id="ARBA00023159"/>
    </source>
</evidence>
<dbReference type="Gene3D" id="3.40.10.10">
    <property type="entry name" value="DNA Methylphosphotriester Repair Domain"/>
    <property type="match status" value="1"/>
</dbReference>
<dbReference type="Gene3D" id="1.10.10.60">
    <property type="entry name" value="Homeodomain-like"/>
    <property type="match status" value="2"/>
</dbReference>
<feature type="domain" description="HTH araC/xylS-type" evidence="7">
    <location>
        <begin position="87"/>
        <end position="185"/>
    </location>
</feature>
<dbReference type="InterPro" id="IPR018060">
    <property type="entry name" value="HTH_AraC"/>
</dbReference>
<evidence type="ECO:0000256" key="4">
    <source>
        <dbReference type="ARBA" id="ARBA00023125"/>
    </source>
</evidence>
<dbReference type="GO" id="GO:0006281">
    <property type="term" value="P:DNA repair"/>
    <property type="evidence" value="ECO:0007669"/>
    <property type="project" value="InterPro"/>
</dbReference>
<dbReference type="SMART" id="SM00342">
    <property type="entry name" value="HTH_ARAC"/>
    <property type="match status" value="1"/>
</dbReference>
<dbReference type="GO" id="GO:0003700">
    <property type="term" value="F:DNA-binding transcription factor activity"/>
    <property type="evidence" value="ECO:0007669"/>
    <property type="project" value="InterPro"/>
</dbReference>
<dbReference type="InterPro" id="IPR004026">
    <property type="entry name" value="Ada_DNA_repair_Zn-bd"/>
</dbReference>
<dbReference type="GO" id="GO:0008270">
    <property type="term" value="F:zinc ion binding"/>
    <property type="evidence" value="ECO:0007669"/>
    <property type="project" value="InterPro"/>
</dbReference>
<dbReference type="PRINTS" id="PR00032">
    <property type="entry name" value="HTHARAC"/>
</dbReference>
<dbReference type="SUPFAM" id="SSF57884">
    <property type="entry name" value="Ada DNA repair protein, N-terminal domain (N-Ada 10)"/>
    <property type="match status" value="1"/>
</dbReference>
<dbReference type="InterPro" id="IPR035451">
    <property type="entry name" value="Ada-like_dom_sf"/>
</dbReference>
<gene>
    <name evidence="8" type="ordered locus">LMRG_01589</name>
</gene>
<dbReference type="PIRSF" id="PIRSF000408">
    <property type="entry name" value="Alkyltransferas_AdaA"/>
    <property type="match status" value="1"/>
</dbReference>